<dbReference type="InterPro" id="IPR014710">
    <property type="entry name" value="RmlC-like_jellyroll"/>
</dbReference>
<dbReference type="KEGG" id="fek:C1H87_04925"/>
<dbReference type="PROSITE" id="PS50042">
    <property type="entry name" value="CNMP_BINDING_3"/>
    <property type="match status" value="1"/>
</dbReference>
<evidence type="ECO:0000259" key="1">
    <source>
        <dbReference type="PROSITE" id="PS50042"/>
    </source>
</evidence>
<feature type="domain" description="Cyclic nucleotide-binding" evidence="1">
    <location>
        <begin position="11"/>
        <end position="113"/>
    </location>
</feature>
<dbReference type="AlphaFoldDB" id="A0A2K9PM05"/>
<name>A0A2K9PM05_9FLAO</name>
<dbReference type="RefSeq" id="WP_102754750.1">
    <property type="nucleotide sequence ID" value="NZ_CP025791.1"/>
</dbReference>
<evidence type="ECO:0000313" key="2">
    <source>
        <dbReference type="EMBL" id="AUP78092.1"/>
    </source>
</evidence>
<accession>A0A2K9PM05</accession>
<dbReference type="EMBL" id="CP025791">
    <property type="protein sequence ID" value="AUP78092.1"/>
    <property type="molecule type" value="Genomic_DNA"/>
</dbReference>
<proteinExistence type="predicted"/>
<dbReference type="Proteomes" id="UP000235826">
    <property type="component" value="Chromosome"/>
</dbReference>
<gene>
    <name evidence="2" type="ORF">C1H87_04925</name>
</gene>
<organism evidence="2 3">
    <name type="scientific">Flavivirga eckloniae</name>
    <dbReference type="NCBI Taxonomy" id="1803846"/>
    <lineage>
        <taxon>Bacteria</taxon>
        <taxon>Pseudomonadati</taxon>
        <taxon>Bacteroidota</taxon>
        <taxon>Flavobacteriia</taxon>
        <taxon>Flavobacteriales</taxon>
        <taxon>Flavobacteriaceae</taxon>
        <taxon>Flavivirga</taxon>
    </lineage>
</organism>
<dbReference type="InterPro" id="IPR000595">
    <property type="entry name" value="cNMP-bd_dom"/>
</dbReference>
<dbReference type="OrthoDB" id="1092431at2"/>
<sequence>MKKQLHTYLNRYVPFSEEETDLFYTYLTPKTFQKKDYILKEGDVCKIKFFITKGLIRIFKIDDKGNENIIHFGIENWWMTNMESFVTQQPSLLYIQALEETSILTISKADLEKAYTTIPKLERLFRIITEKMLIAVERKNEHYLKMSSKERYRGFINELMAFSQRVPQYMIASYLDITPEYLSELRKNK</sequence>
<reference evidence="2 3" key="1">
    <citation type="submission" date="2018-01" db="EMBL/GenBank/DDBJ databases">
        <title>Complete genome sequence of Flavivirga eckloniae ECD14 isolated from seaweed Ecklonia cava.</title>
        <authorList>
            <person name="Lee J.H."/>
            <person name="Baik K.S."/>
            <person name="Seong C.N."/>
        </authorList>
    </citation>
    <scope>NUCLEOTIDE SEQUENCE [LARGE SCALE GENOMIC DNA]</scope>
    <source>
        <strain evidence="2 3">ECD14</strain>
    </source>
</reference>
<dbReference type="InterPro" id="IPR018490">
    <property type="entry name" value="cNMP-bd_dom_sf"/>
</dbReference>
<dbReference type="SUPFAM" id="SSF51206">
    <property type="entry name" value="cAMP-binding domain-like"/>
    <property type="match status" value="1"/>
</dbReference>
<dbReference type="Gene3D" id="2.60.120.10">
    <property type="entry name" value="Jelly Rolls"/>
    <property type="match status" value="1"/>
</dbReference>
<dbReference type="CDD" id="cd00038">
    <property type="entry name" value="CAP_ED"/>
    <property type="match status" value="1"/>
</dbReference>
<protein>
    <recommendedName>
        <fullName evidence="1">Cyclic nucleotide-binding domain-containing protein</fullName>
    </recommendedName>
</protein>
<keyword evidence="3" id="KW-1185">Reference proteome</keyword>
<evidence type="ECO:0000313" key="3">
    <source>
        <dbReference type="Proteomes" id="UP000235826"/>
    </source>
</evidence>
<dbReference type="Pfam" id="PF00027">
    <property type="entry name" value="cNMP_binding"/>
    <property type="match status" value="1"/>
</dbReference>